<gene>
    <name evidence="2" type="ORF">MEDL_56135</name>
</gene>
<dbReference type="AlphaFoldDB" id="A0A8S3UNY6"/>
<accession>A0A8S3UNY6</accession>
<name>A0A8S3UNY6_MYTED</name>
<dbReference type="Proteomes" id="UP000683360">
    <property type="component" value="Unassembled WGS sequence"/>
</dbReference>
<evidence type="ECO:0000313" key="2">
    <source>
        <dbReference type="EMBL" id="CAG2244050.1"/>
    </source>
</evidence>
<dbReference type="EMBL" id="CAJPWZ010002725">
    <property type="protein sequence ID" value="CAG2244050.1"/>
    <property type="molecule type" value="Genomic_DNA"/>
</dbReference>
<evidence type="ECO:0000313" key="3">
    <source>
        <dbReference type="Proteomes" id="UP000683360"/>
    </source>
</evidence>
<sequence>MATIDQPNVFTNFLVPNITTSTLAITADIKTSADSIIYISTTKHSISSDIMITTKSSNALSTNQKQQSSTSSIAQDKVTSAYSPTRLVTADSLTYDALYTDMSTKKQPQAATNEKIEHATTSKDPNIEIATTDLEQLHTSNHEIAENKITYEDSYTEISSLEHSQVSSHKITENEMTTENLCTGISDTKKHRRLHMK</sequence>
<feature type="region of interest" description="Disordered" evidence="1">
    <location>
        <begin position="104"/>
        <end position="126"/>
    </location>
</feature>
<organism evidence="2 3">
    <name type="scientific">Mytilus edulis</name>
    <name type="common">Blue mussel</name>
    <dbReference type="NCBI Taxonomy" id="6550"/>
    <lineage>
        <taxon>Eukaryota</taxon>
        <taxon>Metazoa</taxon>
        <taxon>Spiralia</taxon>
        <taxon>Lophotrochozoa</taxon>
        <taxon>Mollusca</taxon>
        <taxon>Bivalvia</taxon>
        <taxon>Autobranchia</taxon>
        <taxon>Pteriomorphia</taxon>
        <taxon>Mytilida</taxon>
        <taxon>Mytiloidea</taxon>
        <taxon>Mytilidae</taxon>
        <taxon>Mytilinae</taxon>
        <taxon>Mytilus</taxon>
    </lineage>
</organism>
<reference evidence="2" key="1">
    <citation type="submission" date="2021-03" db="EMBL/GenBank/DDBJ databases">
        <authorList>
            <person name="Bekaert M."/>
        </authorList>
    </citation>
    <scope>NUCLEOTIDE SEQUENCE</scope>
</reference>
<proteinExistence type="predicted"/>
<protein>
    <submittedName>
        <fullName evidence="2">Uncharacterized protein</fullName>
    </submittedName>
</protein>
<evidence type="ECO:0000256" key="1">
    <source>
        <dbReference type="SAM" id="MobiDB-lite"/>
    </source>
</evidence>
<comment type="caution">
    <text evidence="2">The sequence shown here is derived from an EMBL/GenBank/DDBJ whole genome shotgun (WGS) entry which is preliminary data.</text>
</comment>
<keyword evidence="3" id="KW-1185">Reference proteome</keyword>